<dbReference type="PRINTS" id="PR00080">
    <property type="entry name" value="SDRFAMILY"/>
</dbReference>
<name>A0A6G9ARC2_9BACT</name>
<dbReference type="RefSeq" id="WP_167212264.1">
    <property type="nucleotide sequence ID" value="NZ_CP050063.1"/>
</dbReference>
<dbReference type="InterPro" id="IPR036291">
    <property type="entry name" value="NAD(P)-bd_dom_sf"/>
</dbReference>
<evidence type="ECO:0000313" key="5">
    <source>
        <dbReference type="Proteomes" id="UP000501802"/>
    </source>
</evidence>
<organism evidence="4 5">
    <name type="scientific">Spirosoma aureum</name>
    <dbReference type="NCBI Taxonomy" id="2692134"/>
    <lineage>
        <taxon>Bacteria</taxon>
        <taxon>Pseudomonadati</taxon>
        <taxon>Bacteroidota</taxon>
        <taxon>Cytophagia</taxon>
        <taxon>Cytophagales</taxon>
        <taxon>Cytophagaceae</taxon>
        <taxon>Spirosoma</taxon>
    </lineage>
</organism>
<dbReference type="PANTHER" id="PTHR44169">
    <property type="entry name" value="NADPH-DEPENDENT 1-ACYLDIHYDROXYACETONE PHOSPHATE REDUCTASE"/>
    <property type="match status" value="1"/>
</dbReference>
<keyword evidence="2" id="KW-0560">Oxidoreductase</keyword>
<dbReference type="InterPro" id="IPR002347">
    <property type="entry name" value="SDR_fam"/>
</dbReference>
<dbReference type="CDD" id="cd05374">
    <property type="entry name" value="17beta-HSD-like_SDR_c"/>
    <property type="match status" value="1"/>
</dbReference>
<sequence length="271" mass="29662">MVNKVVLITGASSGMGNATAKLLAESNYIVYGAARRIEMMKELKQLGVKILQMDVTDDRSMQQGVDEIIKNEGRIDILINNAGFGSFGALEDVPMAEAKYQMDVNVFGLARLIQLVLPYMRKQGSGKIVNITSTGGKLASPLGGWYHASKFAVEALSDSLRMEVKPFGIDVIVIEPGGVKSEWNDIAMKNLHDVSAGKAYSQTAEKISNLAYKVKSKSAEPEVIAKLILKAITTQNPKTRYYGGYMAGIVLFLKKILSDKQFDQLMLSQMN</sequence>
<dbReference type="NCBIfam" id="NF004826">
    <property type="entry name" value="PRK06182.1"/>
    <property type="match status" value="1"/>
</dbReference>
<accession>A0A6G9ARC2</accession>
<dbReference type="Pfam" id="PF00106">
    <property type="entry name" value="adh_short"/>
    <property type="match status" value="1"/>
</dbReference>
<evidence type="ECO:0000256" key="3">
    <source>
        <dbReference type="RuleBase" id="RU000363"/>
    </source>
</evidence>
<keyword evidence="5" id="KW-1185">Reference proteome</keyword>
<dbReference type="SUPFAM" id="SSF51735">
    <property type="entry name" value="NAD(P)-binding Rossmann-fold domains"/>
    <property type="match status" value="1"/>
</dbReference>
<dbReference type="AlphaFoldDB" id="A0A6G9ARC2"/>
<dbReference type="PRINTS" id="PR00081">
    <property type="entry name" value="GDHRDH"/>
</dbReference>
<proteinExistence type="inferred from homology"/>
<comment type="similarity">
    <text evidence="1 3">Belongs to the short-chain dehydrogenases/reductases (SDR) family.</text>
</comment>
<dbReference type="EMBL" id="CP050063">
    <property type="protein sequence ID" value="QIP15027.1"/>
    <property type="molecule type" value="Genomic_DNA"/>
</dbReference>
<dbReference type="Gene3D" id="3.40.50.720">
    <property type="entry name" value="NAD(P)-binding Rossmann-like Domain"/>
    <property type="match status" value="1"/>
</dbReference>
<dbReference type="PANTHER" id="PTHR44169:SF6">
    <property type="entry name" value="NADPH-DEPENDENT 1-ACYLDIHYDROXYACETONE PHOSPHATE REDUCTASE"/>
    <property type="match status" value="1"/>
</dbReference>
<evidence type="ECO:0000256" key="2">
    <source>
        <dbReference type="ARBA" id="ARBA00023002"/>
    </source>
</evidence>
<dbReference type="KEGG" id="spib:G8759_21585"/>
<dbReference type="GO" id="GO:0016491">
    <property type="term" value="F:oxidoreductase activity"/>
    <property type="evidence" value="ECO:0007669"/>
    <property type="project" value="UniProtKB-KW"/>
</dbReference>
<reference evidence="4 5" key="1">
    <citation type="submission" date="2020-03" db="EMBL/GenBank/DDBJ databases">
        <authorList>
            <person name="Kim M.K."/>
        </authorList>
    </citation>
    <scope>NUCLEOTIDE SEQUENCE [LARGE SCALE GENOMIC DNA]</scope>
    <source>
        <strain evidence="4 5">BT328</strain>
    </source>
</reference>
<evidence type="ECO:0000256" key="1">
    <source>
        <dbReference type="ARBA" id="ARBA00006484"/>
    </source>
</evidence>
<gene>
    <name evidence="4" type="ORF">G8759_21585</name>
</gene>
<dbReference type="Proteomes" id="UP000501802">
    <property type="component" value="Chromosome"/>
</dbReference>
<evidence type="ECO:0000313" key="4">
    <source>
        <dbReference type="EMBL" id="QIP15027.1"/>
    </source>
</evidence>
<protein>
    <submittedName>
        <fullName evidence="4">SDR family NAD(P)-dependent oxidoreductase</fullName>
    </submittedName>
</protein>